<evidence type="ECO:0000256" key="3">
    <source>
        <dbReference type="ARBA" id="ARBA00022801"/>
    </source>
</evidence>
<protein>
    <submittedName>
        <fullName evidence="9">Oligoendopeptidase F</fullName>
    </submittedName>
</protein>
<evidence type="ECO:0000256" key="2">
    <source>
        <dbReference type="ARBA" id="ARBA00022723"/>
    </source>
</evidence>
<dbReference type="Proteomes" id="UP000013526">
    <property type="component" value="Unassembled WGS sequence"/>
</dbReference>
<dbReference type="PATRIC" id="fig|1268236.3.peg.1768"/>
<dbReference type="GO" id="GO:0004181">
    <property type="term" value="F:metallocarboxypeptidase activity"/>
    <property type="evidence" value="ECO:0007669"/>
    <property type="project" value="InterPro"/>
</dbReference>
<keyword evidence="5 6" id="KW-0482">Metalloprotease</keyword>
<comment type="caution">
    <text evidence="9">The sequence shown here is derived from an EMBL/GenBank/DDBJ whole genome shotgun (WGS) entry which is preliminary data.</text>
</comment>
<evidence type="ECO:0000256" key="1">
    <source>
        <dbReference type="ARBA" id="ARBA00022670"/>
    </source>
</evidence>
<keyword evidence="1 6" id="KW-0645">Protease</keyword>
<dbReference type="GO" id="GO:0006508">
    <property type="term" value="P:proteolysis"/>
    <property type="evidence" value="ECO:0007669"/>
    <property type="project" value="UniProtKB-KW"/>
</dbReference>
<evidence type="ECO:0000313" key="9">
    <source>
        <dbReference type="EMBL" id="EOD55459.1"/>
    </source>
</evidence>
<dbReference type="EMBL" id="AQGQ01000045">
    <property type="protein sequence ID" value="EOD55459.1"/>
    <property type="molecule type" value="Genomic_DNA"/>
</dbReference>
<organism evidence="9 10">
    <name type="scientific">Aeromonas molluscorum 848</name>
    <dbReference type="NCBI Taxonomy" id="1268236"/>
    <lineage>
        <taxon>Bacteria</taxon>
        <taxon>Pseudomonadati</taxon>
        <taxon>Pseudomonadota</taxon>
        <taxon>Gammaproteobacteria</taxon>
        <taxon>Aeromonadales</taxon>
        <taxon>Aeromonadaceae</taxon>
        <taxon>Aeromonas</taxon>
    </lineage>
</organism>
<keyword evidence="10" id="KW-1185">Reference proteome</keyword>
<evidence type="ECO:0000259" key="7">
    <source>
        <dbReference type="Pfam" id="PF01432"/>
    </source>
</evidence>
<proteinExistence type="inferred from homology"/>
<dbReference type="CDD" id="cd09607">
    <property type="entry name" value="M3B_PepF"/>
    <property type="match status" value="1"/>
</dbReference>
<keyword evidence="2 6" id="KW-0479">Metal-binding</keyword>
<dbReference type="Gene3D" id="1.10.1370.20">
    <property type="entry name" value="Oligoendopeptidase f, C-terminal domain"/>
    <property type="match status" value="1"/>
</dbReference>
<dbReference type="RefSeq" id="WP_005899040.1">
    <property type="nucleotide sequence ID" value="NZ_AQGQ01000045.1"/>
</dbReference>
<feature type="domain" description="Peptidase M3A/M3B catalytic" evidence="7">
    <location>
        <begin position="340"/>
        <end position="588"/>
    </location>
</feature>
<evidence type="ECO:0000256" key="4">
    <source>
        <dbReference type="ARBA" id="ARBA00022833"/>
    </source>
</evidence>
<dbReference type="PANTHER" id="PTHR34217:SF1">
    <property type="entry name" value="CARBOXYPEPTIDASE 1"/>
    <property type="match status" value="1"/>
</dbReference>
<gene>
    <name evidence="9" type="ORF">G113_08960</name>
</gene>
<evidence type="ECO:0000259" key="8">
    <source>
        <dbReference type="Pfam" id="PF08439"/>
    </source>
</evidence>
<evidence type="ECO:0000313" key="10">
    <source>
        <dbReference type="Proteomes" id="UP000013526"/>
    </source>
</evidence>
<dbReference type="InterPro" id="IPR034006">
    <property type="entry name" value="M3B_PepF_2"/>
</dbReference>
<comment type="cofactor">
    <cofactor evidence="6">
        <name>Zn(2+)</name>
        <dbReference type="ChEBI" id="CHEBI:29105"/>
    </cofactor>
    <text evidence="6">Binds 1 zinc ion.</text>
</comment>
<dbReference type="SUPFAM" id="SSF55486">
    <property type="entry name" value="Metalloproteases ('zincins'), catalytic domain"/>
    <property type="match status" value="1"/>
</dbReference>
<name>R1HAK4_9GAMM</name>
<dbReference type="GO" id="GO:0046872">
    <property type="term" value="F:metal ion binding"/>
    <property type="evidence" value="ECO:0007669"/>
    <property type="project" value="UniProtKB-UniRule"/>
</dbReference>
<dbReference type="Pfam" id="PF08439">
    <property type="entry name" value="Peptidase_M3_N"/>
    <property type="match status" value="1"/>
</dbReference>
<feature type="domain" description="Oligopeptidase F N-terminal" evidence="8">
    <location>
        <begin position="119"/>
        <end position="185"/>
    </location>
</feature>
<dbReference type="Gene3D" id="1.20.140.70">
    <property type="entry name" value="Oligopeptidase f, N-terminal domain"/>
    <property type="match status" value="1"/>
</dbReference>
<dbReference type="InterPro" id="IPR042088">
    <property type="entry name" value="OligoPept_F_C"/>
</dbReference>
<keyword evidence="4 6" id="KW-0862">Zinc</keyword>
<sequence length="617" mass="68678">MNQESVYPQCWDNQHIYPGLDSLELEADLALARRRLGELADFMGELTTACEEPGARLTFLRKVRQRAQGIRNIGWNIAVLAASAASQNAQDPLAKTQASRARALNADLFKTLAPMEQLLLTLPDADFDALMADALLGEEAFRLRHERRLADQRLPVAAEQLVIGLGSDGLHAWGNLYSELAGRLRLRVEGRELGLAQASNLLSSGDRALRQQAQSAISHAWEGEQETVAAILNAINGWRLELARQRGAQSGRPLDALSLSCHQNRIERVTLDAMMSASYERRELGQRALGVMGRRLGIKRMSVADLAAPAVARPGQGIPFAQAIDWIAEAFASFDPEMGDFARMMAERGWIDAAPSPHRQSGAYCTKFADPVEPRVFLTYEGSMRNLVTLAHELGHAWHNWLLRDLPMSQRAYPMTLAETASIFAETLVRSALFERAEEGDREAIAWMEADSAATFLLNIPARFDFEQALVRERAQGYVGSVRLKALMDDAWGRWYEQSLEEYFPLFWAAKGHFAIPGLGFYNYPYLFGYLFSLGVYGQLMARKGAGETGVAQAYRALLRDTGRMSAEALVTKHLGLDIRTSAFWQQSLERVEEAVNRFADLSQWHAESATDVTRSS</sequence>
<evidence type="ECO:0000256" key="5">
    <source>
        <dbReference type="ARBA" id="ARBA00023049"/>
    </source>
</evidence>
<accession>R1HAK4</accession>
<dbReference type="InterPro" id="IPR001567">
    <property type="entry name" value="Pept_M3A_M3B_dom"/>
</dbReference>
<dbReference type="OrthoDB" id="9766487at2"/>
<comment type="similarity">
    <text evidence="6">Belongs to the peptidase M3 family.</text>
</comment>
<dbReference type="InterPro" id="IPR013647">
    <property type="entry name" value="OligopepF_N_dom"/>
</dbReference>
<dbReference type="GO" id="GO:0004222">
    <property type="term" value="F:metalloendopeptidase activity"/>
    <property type="evidence" value="ECO:0007669"/>
    <property type="project" value="InterPro"/>
</dbReference>
<evidence type="ECO:0000256" key="6">
    <source>
        <dbReference type="RuleBase" id="RU003435"/>
    </source>
</evidence>
<reference evidence="9 10" key="1">
    <citation type="journal article" date="2013" name="Genome Announc.">
        <title>Draft Genome Sequence of Aeromonas molluscorum Strain 848TT, Isolated from Bivalve Molluscs.</title>
        <authorList>
            <person name="Spataro N."/>
            <person name="Farfan M."/>
            <person name="Albarral V."/>
            <person name="Sanglas A."/>
            <person name="Loren J.G."/>
            <person name="Fuste M.C."/>
            <person name="Bosch E."/>
        </authorList>
    </citation>
    <scope>NUCLEOTIDE SEQUENCE [LARGE SCALE GENOMIC DNA]</scope>
    <source>
        <strain evidence="9 10">848</strain>
    </source>
</reference>
<dbReference type="PANTHER" id="PTHR34217">
    <property type="entry name" value="METAL-DEPENDENT CARBOXYPEPTIDASE"/>
    <property type="match status" value="1"/>
</dbReference>
<dbReference type="Pfam" id="PF01432">
    <property type="entry name" value="Peptidase_M3"/>
    <property type="match status" value="1"/>
</dbReference>
<dbReference type="InterPro" id="IPR001333">
    <property type="entry name" value="Peptidase_M32_Taq"/>
</dbReference>
<keyword evidence="3 6" id="KW-0378">Hydrolase</keyword>
<dbReference type="AlphaFoldDB" id="R1HAK4"/>